<comment type="caution">
    <text evidence="3">The sequence shown here is derived from an EMBL/GenBank/DDBJ whole genome shotgun (WGS) entry which is preliminary data.</text>
</comment>
<reference evidence="3 4" key="1">
    <citation type="submission" date="2021-03" db="EMBL/GenBank/DDBJ databases">
        <title>Sequencing the genomes of 1000 actinobacteria strains.</title>
        <authorList>
            <person name="Klenk H.-P."/>
        </authorList>
    </citation>
    <scope>NUCLEOTIDE SEQUENCE [LARGE SCALE GENOMIC DNA]</scope>
    <source>
        <strain evidence="3 4">DSM 12936</strain>
    </source>
</reference>
<feature type="transmembrane region" description="Helical" evidence="2">
    <location>
        <begin position="46"/>
        <end position="66"/>
    </location>
</feature>
<dbReference type="RefSeq" id="WP_210056728.1">
    <property type="nucleotide sequence ID" value="NZ_BAAAMH010000010.1"/>
</dbReference>
<gene>
    <name evidence="3" type="ORF">JOF54_002699</name>
</gene>
<evidence type="ECO:0000313" key="3">
    <source>
        <dbReference type="EMBL" id="MBP2417777.1"/>
    </source>
</evidence>
<name>A0ABS4ZAP9_9ACTN</name>
<keyword evidence="2" id="KW-1133">Transmembrane helix</keyword>
<evidence type="ECO:0000256" key="2">
    <source>
        <dbReference type="SAM" id="Phobius"/>
    </source>
</evidence>
<accession>A0ABS4ZAP9</accession>
<feature type="region of interest" description="Disordered" evidence="1">
    <location>
        <begin position="22"/>
        <end position="41"/>
    </location>
</feature>
<organism evidence="3 4">
    <name type="scientific">Microlunatus capsulatus</name>
    <dbReference type="NCBI Taxonomy" id="99117"/>
    <lineage>
        <taxon>Bacteria</taxon>
        <taxon>Bacillati</taxon>
        <taxon>Actinomycetota</taxon>
        <taxon>Actinomycetes</taxon>
        <taxon>Propionibacteriales</taxon>
        <taxon>Propionibacteriaceae</taxon>
        <taxon>Microlunatus</taxon>
    </lineage>
</organism>
<dbReference type="EMBL" id="JAGIOB010000001">
    <property type="protein sequence ID" value="MBP2417777.1"/>
    <property type="molecule type" value="Genomic_DNA"/>
</dbReference>
<proteinExistence type="predicted"/>
<protein>
    <submittedName>
        <fullName evidence="3">Uncharacterized protein</fullName>
    </submittedName>
</protein>
<evidence type="ECO:0000256" key="1">
    <source>
        <dbReference type="SAM" id="MobiDB-lite"/>
    </source>
</evidence>
<keyword evidence="2" id="KW-0472">Membrane</keyword>
<keyword evidence="2" id="KW-0812">Transmembrane</keyword>
<keyword evidence="4" id="KW-1185">Reference proteome</keyword>
<feature type="transmembrane region" description="Helical" evidence="2">
    <location>
        <begin position="75"/>
        <end position="93"/>
    </location>
</feature>
<sequence>MTWALVLLLAATAGFTVAVVHRAPRRPPDPPASDRSGPPDLRGLLDAGAAVLALLAVVVAGTVVLTDRPDQGAKLAVLGLLSYLVHVVAAAVLTRPRARRRPWTRAG</sequence>
<dbReference type="Proteomes" id="UP000758168">
    <property type="component" value="Unassembled WGS sequence"/>
</dbReference>
<evidence type="ECO:0000313" key="4">
    <source>
        <dbReference type="Proteomes" id="UP000758168"/>
    </source>
</evidence>